<dbReference type="PANTHER" id="PTHR45842">
    <property type="entry name" value="SYNAPTIC ADHESION-LIKE MOLECULE SALM"/>
    <property type="match status" value="1"/>
</dbReference>
<evidence type="ECO:0000313" key="13">
    <source>
        <dbReference type="EMBL" id="KAK7582105.1"/>
    </source>
</evidence>
<organism evidence="13 14">
    <name type="scientific">Parthenolecanium corni</name>
    <dbReference type="NCBI Taxonomy" id="536013"/>
    <lineage>
        <taxon>Eukaryota</taxon>
        <taxon>Metazoa</taxon>
        <taxon>Ecdysozoa</taxon>
        <taxon>Arthropoda</taxon>
        <taxon>Hexapoda</taxon>
        <taxon>Insecta</taxon>
        <taxon>Pterygota</taxon>
        <taxon>Neoptera</taxon>
        <taxon>Paraneoptera</taxon>
        <taxon>Hemiptera</taxon>
        <taxon>Sternorrhyncha</taxon>
        <taxon>Coccoidea</taxon>
        <taxon>Coccidae</taxon>
        <taxon>Parthenolecanium</taxon>
    </lineage>
</organism>
<keyword evidence="2" id="KW-0217">Developmental protein</keyword>
<keyword evidence="5" id="KW-0732">Signal</keyword>
<dbReference type="SMART" id="SM00365">
    <property type="entry name" value="LRR_SD22"/>
    <property type="match status" value="9"/>
</dbReference>
<dbReference type="CDD" id="cd00096">
    <property type="entry name" value="Ig"/>
    <property type="match status" value="1"/>
</dbReference>
<dbReference type="PANTHER" id="PTHR45842:SF12">
    <property type="entry name" value="KEKKON 5, ISOFORM A"/>
    <property type="match status" value="1"/>
</dbReference>
<evidence type="ECO:0000256" key="5">
    <source>
        <dbReference type="ARBA" id="ARBA00022729"/>
    </source>
</evidence>
<dbReference type="InterPro" id="IPR000483">
    <property type="entry name" value="Cys-rich_flank_reg_C"/>
</dbReference>
<dbReference type="FunFam" id="2.60.40.10:FF:000161">
    <property type="entry name" value="Leucine rich repeats and immunoglobulin like domains 2"/>
    <property type="match status" value="1"/>
</dbReference>
<dbReference type="SMART" id="SM00408">
    <property type="entry name" value="IGc2"/>
    <property type="match status" value="3"/>
</dbReference>
<keyword evidence="9" id="KW-0393">Immunoglobulin domain</keyword>
<feature type="domain" description="Ig-like" evidence="12">
    <location>
        <begin position="731"/>
        <end position="827"/>
    </location>
</feature>
<proteinExistence type="predicted"/>
<keyword evidence="7" id="KW-1015">Disulfide bond</keyword>
<dbReference type="PROSITE" id="PS50835">
    <property type="entry name" value="IG_LIKE"/>
    <property type="match status" value="3"/>
</dbReference>
<evidence type="ECO:0000256" key="6">
    <source>
        <dbReference type="ARBA" id="ARBA00022737"/>
    </source>
</evidence>
<keyword evidence="3" id="KW-0964">Secreted</keyword>
<feature type="transmembrane region" description="Helical" evidence="11">
    <location>
        <begin position="1040"/>
        <end position="1063"/>
    </location>
</feature>
<dbReference type="Gene3D" id="2.60.40.10">
    <property type="entry name" value="Immunoglobulins"/>
    <property type="match status" value="3"/>
</dbReference>
<dbReference type="InterPro" id="IPR032675">
    <property type="entry name" value="LRR_dom_sf"/>
</dbReference>
<keyword evidence="14" id="KW-1185">Reference proteome</keyword>
<dbReference type="InterPro" id="IPR003599">
    <property type="entry name" value="Ig_sub"/>
</dbReference>
<dbReference type="InterPro" id="IPR036179">
    <property type="entry name" value="Ig-like_dom_sf"/>
</dbReference>
<protein>
    <recommendedName>
        <fullName evidence="12">Ig-like domain-containing protein</fullName>
    </recommendedName>
</protein>
<feature type="domain" description="Ig-like" evidence="12">
    <location>
        <begin position="928"/>
        <end position="1014"/>
    </location>
</feature>
<evidence type="ECO:0000256" key="8">
    <source>
        <dbReference type="ARBA" id="ARBA00023180"/>
    </source>
</evidence>
<accession>A0AAN9TBF3</accession>
<gene>
    <name evidence="13" type="ORF">V9T40_013550</name>
</gene>
<evidence type="ECO:0000256" key="7">
    <source>
        <dbReference type="ARBA" id="ARBA00023157"/>
    </source>
</evidence>
<feature type="domain" description="Ig-like" evidence="12">
    <location>
        <begin position="832"/>
        <end position="923"/>
    </location>
</feature>
<sequence length="1290" mass="144956">MEDTQSNSPKEVVKHTDFFKQIVEPLLENGREEKLCEWLKKNGLISKQLICNNKECQQEPMRWSKARVMDRFNWICVKCKKKLPIRHETFLADLKCDFNNIFIAIDGWCTHKLLTDISDNKTHKVSISKRIYSMCTSAAETYMKSHPELSVLGGKTADGENAVIIVDLFPDGCMTMQHQNNNNYMKKVICIADTSHIPARIWTQLLDHAHENDHRKIVEIVTAHVKPHSTIVTSHILYLVIKNIPIFPEVINIKTLMTYDPIEHQRSLKNIETIWATTVETCQQLQNLSPNAAEQALWELQWRQIFGLDAFRYILQHIWTNVSDELPSWADKLKLNKNLLTGIPYFTADNNLTELSLGHNRINSVSRIALEKLSSLEVLELNNNNISKIGPTDFPVLPRLKSLNLNHNEISKIEDDSFNGLMNLTDLKINRNKLTSLGQSSFQSLSRLINLELNRNSLVEITWTTFKGLDSLKILELRQNNIEDVSDGAFHRLYQLRELHLNNNKLPTISKGWLYGLEALNKLNVSSNKIHSLNNGWEACTHLLELDISNNKLESIQRDTFKDLLNLVELKLDNNRISYIEDGAFNHLHSLQRLDLSNNLISWIVENRSGAFAPLKHLNRLWLSGNKISHISREAFAGLANVSHLDLTGNAVASIEENPFRSMPELRVLSLSTNSLICDCSLSWIIHWLNRTSVQRIGNLSCTYPAKLRRRSLHLMSTDEFVCHNNDHPQPHIITHPEDEIVVVGKNVTLHCGANSSVDAEMTFNWKLNNSRLENAIVKRYESVQGQGIAQYSDLILPLVTMANTGAYECVVSNSYGIAYSKPSQLSVFVAPSFKKTPSNVVEMVGRAAKLECVAEGFPTPKISWQKDGGSEFPAAFGRRMTVMYTGTEEPFFIVGLRLEDAGVYTCTAKNDAGSISWNATLTVLEAPSFSKQMKNKEVFLGEAAVLECIGKGSPKPNITWSKNNKPITLTKRHFLTAENQLLIITETSVNDSGSYECELTNRLGSVRNKSELKVMPVSRFFSESYDQISTASEFTFLDVVAIVITSLVSSAVITSAVWVAIIHRTRRNRRTMRTPLSPIDMKSENSSHSSKDSGTGDSTKRSYQDLLLTSSNANHASIMGSHSESPSPVLESTLPLLTTFHPIPVDTSPYIKENGAYVKPKHSTPVHYQNKQELEQQPQPHPAGIFCGSPASSTGIQCACLTATFKKTTTDVCDCLIANSSPVAHQCLVNHCATTEHEVTCYGDLGKRPCSIPVPFHGAHSMTTTNCCRHHPNSYLCLYMPSTQHTIPQ</sequence>
<keyword evidence="11" id="KW-1133">Transmembrane helix</keyword>
<dbReference type="InterPro" id="IPR001611">
    <property type="entry name" value="Leu-rich_rpt"/>
</dbReference>
<keyword evidence="8" id="KW-0325">Glycoprotein</keyword>
<dbReference type="FunFam" id="2.60.40.10:FF:000032">
    <property type="entry name" value="palladin isoform X1"/>
    <property type="match status" value="1"/>
</dbReference>
<evidence type="ECO:0000256" key="1">
    <source>
        <dbReference type="ARBA" id="ARBA00004613"/>
    </source>
</evidence>
<keyword evidence="11" id="KW-0812">Transmembrane</keyword>
<evidence type="ECO:0000259" key="12">
    <source>
        <dbReference type="PROSITE" id="PS50835"/>
    </source>
</evidence>
<name>A0AAN9TBF3_9HEMI</name>
<feature type="compositionally biased region" description="Basic and acidic residues" evidence="10">
    <location>
        <begin position="1082"/>
        <end position="1092"/>
    </location>
</feature>
<dbReference type="Pfam" id="PF07679">
    <property type="entry name" value="I-set"/>
    <property type="match status" value="2"/>
</dbReference>
<evidence type="ECO:0000256" key="2">
    <source>
        <dbReference type="ARBA" id="ARBA00022473"/>
    </source>
</evidence>
<dbReference type="InterPro" id="IPR003598">
    <property type="entry name" value="Ig_sub2"/>
</dbReference>
<keyword evidence="11" id="KW-0472">Membrane</keyword>
<dbReference type="InterPro" id="IPR050467">
    <property type="entry name" value="LRFN"/>
</dbReference>
<dbReference type="FunFam" id="3.80.10.10:FF:001164">
    <property type="entry name" value="GH01279p"/>
    <property type="match status" value="1"/>
</dbReference>
<dbReference type="FunFam" id="3.80.10.10:FF:000002">
    <property type="entry name" value="Slit guidance ligand 2"/>
    <property type="match status" value="1"/>
</dbReference>
<dbReference type="SUPFAM" id="SSF52058">
    <property type="entry name" value="L domain-like"/>
    <property type="match status" value="1"/>
</dbReference>
<dbReference type="InterPro" id="IPR013783">
    <property type="entry name" value="Ig-like_fold"/>
</dbReference>
<dbReference type="Pfam" id="PF13927">
    <property type="entry name" value="Ig_3"/>
    <property type="match status" value="1"/>
</dbReference>
<dbReference type="InterPro" id="IPR003591">
    <property type="entry name" value="Leu-rich_rpt_typical-subtyp"/>
</dbReference>
<keyword evidence="6" id="KW-0677">Repeat</keyword>
<evidence type="ECO:0000256" key="10">
    <source>
        <dbReference type="SAM" id="MobiDB-lite"/>
    </source>
</evidence>
<dbReference type="SMART" id="SM00369">
    <property type="entry name" value="LRR_TYP"/>
    <property type="match status" value="13"/>
</dbReference>
<dbReference type="EMBL" id="JBBCAQ010000033">
    <property type="protein sequence ID" value="KAK7582105.1"/>
    <property type="molecule type" value="Genomic_DNA"/>
</dbReference>
<evidence type="ECO:0000313" key="14">
    <source>
        <dbReference type="Proteomes" id="UP001367676"/>
    </source>
</evidence>
<keyword evidence="4" id="KW-0433">Leucine-rich repeat</keyword>
<comment type="subcellular location">
    <subcellularLocation>
        <location evidence="1">Secreted</location>
    </subcellularLocation>
</comment>
<feature type="region of interest" description="Disordered" evidence="10">
    <location>
        <begin position="1073"/>
        <end position="1101"/>
    </location>
</feature>
<dbReference type="GO" id="GO:0005576">
    <property type="term" value="C:extracellular region"/>
    <property type="evidence" value="ECO:0007669"/>
    <property type="project" value="UniProtKB-SubCell"/>
</dbReference>
<evidence type="ECO:0000256" key="3">
    <source>
        <dbReference type="ARBA" id="ARBA00022525"/>
    </source>
</evidence>
<dbReference type="SMART" id="SM00082">
    <property type="entry name" value="LRRCT"/>
    <property type="match status" value="1"/>
</dbReference>
<evidence type="ECO:0000256" key="11">
    <source>
        <dbReference type="SAM" id="Phobius"/>
    </source>
</evidence>
<dbReference type="PROSITE" id="PS51450">
    <property type="entry name" value="LRR"/>
    <property type="match status" value="6"/>
</dbReference>
<dbReference type="SMART" id="SM00409">
    <property type="entry name" value="IG"/>
    <property type="match status" value="3"/>
</dbReference>
<evidence type="ECO:0000256" key="4">
    <source>
        <dbReference type="ARBA" id="ARBA00022614"/>
    </source>
</evidence>
<comment type="caution">
    <text evidence="13">The sequence shown here is derived from an EMBL/GenBank/DDBJ whole genome shotgun (WGS) entry which is preliminary data.</text>
</comment>
<dbReference type="Proteomes" id="UP001367676">
    <property type="component" value="Unassembled WGS sequence"/>
</dbReference>
<reference evidence="13 14" key="1">
    <citation type="submission" date="2024-03" db="EMBL/GenBank/DDBJ databases">
        <title>Adaptation during the transition from Ophiocordyceps entomopathogen to insect associate is accompanied by gene loss and intensified selection.</title>
        <authorList>
            <person name="Ward C.M."/>
            <person name="Onetto C.A."/>
            <person name="Borneman A.R."/>
        </authorList>
    </citation>
    <scope>NUCLEOTIDE SEQUENCE [LARGE SCALE GENOMIC DNA]</scope>
    <source>
        <strain evidence="13">AWRI1</strain>
        <tissue evidence="13">Single Adult Female</tissue>
    </source>
</reference>
<evidence type="ECO:0000256" key="9">
    <source>
        <dbReference type="ARBA" id="ARBA00023319"/>
    </source>
</evidence>
<dbReference type="GO" id="GO:0007399">
    <property type="term" value="P:nervous system development"/>
    <property type="evidence" value="ECO:0007669"/>
    <property type="project" value="UniProtKB-ARBA"/>
</dbReference>
<dbReference type="Gene3D" id="3.80.10.10">
    <property type="entry name" value="Ribonuclease Inhibitor"/>
    <property type="match status" value="3"/>
</dbReference>
<dbReference type="InterPro" id="IPR013098">
    <property type="entry name" value="Ig_I-set"/>
</dbReference>
<dbReference type="SUPFAM" id="SSF48726">
    <property type="entry name" value="Immunoglobulin"/>
    <property type="match status" value="3"/>
</dbReference>
<dbReference type="InterPro" id="IPR007110">
    <property type="entry name" value="Ig-like_dom"/>
</dbReference>
<dbReference type="GO" id="GO:0071944">
    <property type="term" value="C:cell periphery"/>
    <property type="evidence" value="ECO:0007669"/>
    <property type="project" value="UniProtKB-ARBA"/>
</dbReference>
<dbReference type="Pfam" id="PF13855">
    <property type="entry name" value="LRR_8"/>
    <property type="match status" value="4"/>
</dbReference>